<dbReference type="PROSITE" id="PS50005">
    <property type="entry name" value="TPR"/>
    <property type="match status" value="4"/>
</dbReference>
<evidence type="ECO:0000256" key="2">
    <source>
        <dbReference type="ARBA" id="ARBA00022676"/>
    </source>
</evidence>
<evidence type="ECO:0000256" key="5">
    <source>
        <dbReference type="ARBA" id="ARBA00022803"/>
    </source>
</evidence>
<dbReference type="SUPFAM" id="SSF52540">
    <property type="entry name" value="P-loop containing nucleoside triphosphate hydrolases"/>
    <property type="match status" value="1"/>
</dbReference>
<dbReference type="PANTHER" id="PTHR44835:SF1">
    <property type="entry name" value="PROTEIN O-GLCNAC TRANSFERASE"/>
    <property type="match status" value="1"/>
</dbReference>
<dbReference type="InterPro" id="IPR013105">
    <property type="entry name" value="TPR_2"/>
</dbReference>
<organism evidence="7 8">
    <name type="scientific">Pseudomonas fluorescens</name>
    <dbReference type="NCBI Taxonomy" id="294"/>
    <lineage>
        <taxon>Bacteria</taxon>
        <taxon>Pseudomonadati</taxon>
        <taxon>Pseudomonadota</taxon>
        <taxon>Gammaproteobacteria</taxon>
        <taxon>Pseudomonadales</taxon>
        <taxon>Pseudomonadaceae</taxon>
        <taxon>Pseudomonas</taxon>
    </lineage>
</organism>
<dbReference type="Gene3D" id="1.25.40.10">
    <property type="entry name" value="Tetratricopeptide repeat domain"/>
    <property type="match status" value="3"/>
</dbReference>
<name>A0A5E7MLV8_PSEFL</name>
<dbReference type="InterPro" id="IPR011990">
    <property type="entry name" value="TPR-like_helical_dom_sf"/>
</dbReference>
<keyword evidence="4" id="KW-0677">Repeat</keyword>
<dbReference type="SMART" id="SM00028">
    <property type="entry name" value="TPR"/>
    <property type="match status" value="11"/>
</dbReference>
<evidence type="ECO:0000256" key="1">
    <source>
        <dbReference type="ARBA" id="ARBA00004922"/>
    </source>
</evidence>
<dbReference type="EMBL" id="CABVIH010000021">
    <property type="protein sequence ID" value="VVP25677.1"/>
    <property type="molecule type" value="Genomic_DNA"/>
</dbReference>
<feature type="repeat" description="TPR" evidence="6">
    <location>
        <begin position="151"/>
        <end position="184"/>
    </location>
</feature>
<dbReference type="Proteomes" id="UP000375525">
    <property type="component" value="Unassembled WGS sequence"/>
</dbReference>
<sequence precursor="true">MSSTSTTTDPPQLTLAEAINLAHAHWNAGQAQQAEQLCQRILAKWPQQADASHLLGLIAHGYGRQDLAISFMRQACQATSAPAIYFSNLAEMCRQQGLLVEAEQAGQQAVALAPMLVDAWNNLGIIQQEMGKLEESLESLLRVLNLRPDTAQVHNNLGNTYRRLDRQERAEWHYQQALTLDPNYAEAYSNLSFLLSSQGHFDEAVAAGRRAIELNPQLVDAYLNIAEAETQRFQHGEALHWLNALYAFAPKHVAGLTARAQVLKKVGLLDEALHCARQALALAPHDANVHNALGITLQAVGLHEEALEHFIQAAALPGSVTEEAMIAQGTLLLELGRKEAAADAFEQALVAFPGSIRALAGRSDSKTFKAGDADIAAMEEGLLRSEGLLLADKLATHFALGKAYLDTGESVRAFQHLNEGNRLKRSTFSYDPQATQQWMQRIAEVFSEQFMAAHQGMGAQSSVPVFIVGMPRSGTTLVEQILASHPQVQGVGELASLRLVVDSQGAFPQSLVNCSAEDLTRLGQDYLERIKPLIDGRDRLVDKMPANFLYAGLIPLILPGARIIHCRRDPVDTCLSCFSKQFGGEQLFTYDQAELGQFHRSYQALMAHWRKVVPAESFIEVDYEAVVDDLEGQARRLIDFIDLPWNDACLEFHKTERVVRTASVNQVRQPLYKTSKGRWHAHAEQLGPLLQALEPGKG</sequence>
<keyword evidence="3" id="KW-0808">Transferase</keyword>
<dbReference type="InterPro" id="IPR027417">
    <property type="entry name" value="P-loop_NTPase"/>
</dbReference>
<gene>
    <name evidence="7" type="primary">lapB</name>
    <name evidence="7" type="ORF">PS880_04064</name>
</gene>
<dbReference type="InterPro" id="IPR051939">
    <property type="entry name" value="Glycosyltr_41/O-GlcNAc_trsf"/>
</dbReference>
<dbReference type="Pfam" id="PF13432">
    <property type="entry name" value="TPR_16"/>
    <property type="match status" value="2"/>
</dbReference>
<dbReference type="GO" id="GO:0016757">
    <property type="term" value="F:glycosyltransferase activity"/>
    <property type="evidence" value="ECO:0007669"/>
    <property type="project" value="UniProtKB-KW"/>
</dbReference>
<dbReference type="AlphaFoldDB" id="A0A5E7MLV8"/>
<dbReference type="Pfam" id="PF13469">
    <property type="entry name" value="Sulfotransfer_3"/>
    <property type="match status" value="1"/>
</dbReference>
<keyword evidence="2" id="KW-0328">Glycosyltransferase</keyword>
<feature type="repeat" description="TPR" evidence="6">
    <location>
        <begin position="185"/>
        <end position="218"/>
    </location>
</feature>
<accession>A0A5E7MLV8</accession>
<proteinExistence type="predicted"/>
<dbReference type="OrthoDB" id="9815894at2"/>
<dbReference type="Pfam" id="PF07719">
    <property type="entry name" value="TPR_2"/>
    <property type="match status" value="1"/>
</dbReference>
<dbReference type="PANTHER" id="PTHR44835">
    <property type="entry name" value="UDP-N-ACETYLGLUCOSAMINE--PEPTIDE N-ACETYLGLUCOSAMINYLTRANSFERASE SPINDLY-RELATED"/>
    <property type="match status" value="1"/>
</dbReference>
<feature type="repeat" description="TPR" evidence="6">
    <location>
        <begin position="117"/>
        <end position="150"/>
    </location>
</feature>
<evidence type="ECO:0000256" key="4">
    <source>
        <dbReference type="ARBA" id="ARBA00022737"/>
    </source>
</evidence>
<dbReference type="SUPFAM" id="SSF48452">
    <property type="entry name" value="TPR-like"/>
    <property type="match status" value="2"/>
</dbReference>
<evidence type="ECO:0000313" key="7">
    <source>
        <dbReference type="EMBL" id="VVP25677.1"/>
    </source>
</evidence>
<protein>
    <submittedName>
        <fullName evidence="7">Lipopolysaccharide assembly protein B</fullName>
    </submittedName>
</protein>
<feature type="repeat" description="TPR" evidence="6">
    <location>
        <begin position="322"/>
        <end position="355"/>
    </location>
</feature>
<reference evidence="7 8" key="1">
    <citation type="submission" date="2019-09" db="EMBL/GenBank/DDBJ databases">
        <authorList>
            <person name="Chandra G."/>
            <person name="Truman W A."/>
        </authorList>
    </citation>
    <scope>NUCLEOTIDE SEQUENCE [LARGE SCALE GENOMIC DNA]</scope>
    <source>
        <strain evidence="7">PS880</strain>
    </source>
</reference>
<evidence type="ECO:0000256" key="3">
    <source>
        <dbReference type="ARBA" id="ARBA00022679"/>
    </source>
</evidence>
<dbReference type="Gene3D" id="3.40.50.300">
    <property type="entry name" value="P-loop containing nucleotide triphosphate hydrolases"/>
    <property type="match status" value="1"/>
</dbReference>
<evidence type="ECO:0000256" key="6">
    <source>
        <dbReference type="PROSITE-ProRule" id="PRU00339"/>
    </source>
</evidence>
<dbReference type="InterPro" id="IPR019734">
    <property type="entry name" value="TPR_rpt"/>
</dbReference>
<evidence type="ECO:0000313" key="8">
    <source>
        <dbReference type="Proteomes" id="UP000375525"/>
    </source>
</evidence>
<dbReference type="Pfam" id="PF13424">
    <property type="entry name" value="TPR_12"/>
    <property type="match status" value="1"/>
</dbReference>
<keyword evidence="5 6" id="KW-0802">TPR repeat</keyword>
<comment type="pathway">
    <text evidence="1">Protein modification; protein glycosylation.</text>
</comment>
<dbReference type="PROSITE" id="PS50293">
    <property type="entry name" value="TPR_REGION"/>
    <property type="match status" value="2"/>
</dbReference>
<dbReference type="RefSeq" id="WP_150781178.1">
    <property type="nucleotide sequence ID" value="NZ_CABVIH010000021.1"/>
</dbReference>